<dbReference type="PIRSF" id="PIRSF037738">
    <property type="entry name" value="UCP037738"/>
    <property type="match status" value="1"/>
</dbReference>
<reference evidence="2 3" key="1">
    <citation type="journal article" date="2017" name="Infect. Genet. Evol.">
        <title>The new phylogeny of the genus Mycobacterium: The old and the news.</title>
        <authorList>
            <person name="Tortoli E."/>
            <person name="Fedrizzi T."/>
            <person name="Meehan C.J."/>
            <person name="Trovato A."/>
            <person name="Grottola A."/>
            <person name="Giacobazzi E."/>
            <person name="Serpini G.F."/>
            <person name="Tagliazucchi S."/>
            <person name="Fabio A."/>
            <person name="Bettua C."/>
            <person name="Bertorelli R."/>
            <person name="Frascaro F."/>
            <person name="De Sanctis V."/>
            <person name="Pecorari M."/>
            <person name="Jousson O."/>
            <person name="Segata N."/>
            <person name="Cirillo D.M."/>
        </authorList>
    </citation>
    <scope>NUCLEOTIDE SEQUENCE [LARGE SCALE GENOMIC DNA]</scope>
    <source>
        <strain evidence="2 3">CIP1034565</strain>
    </source>
</reference>
<dbReference type="EMBL" id="PDCN02000007">
    <property type="protein sequence ID" value="PIB75959.1"/>
    <property type="molecule type" value="Genomic_DNA"/>
</dbReference>
<name>A0A2G5PC91_9MYCO</name>
<evidence type="ECO:0000313" key="2">
    <source>
        <dbReference type="EMBL" id="PIB75959.1"/>
    </source>
</evidence>
<sequence length="241" mass="26815">MTTTDTSNDLRFGVPLYTLTDASRYLLVPRSTLETWARGYERHPTARPVHSGPPIITAFARSDTRGSAELPFVGIAEAYVLSAFRRAGVPMQRIRPSIDWLIKNVGPHALASRDLFTDGVEVLWQFAERQGPNSTDGKVVQHLIAPRLGQYVFKDIVQHYLQNIRFDMDEYASSIRLPQYGDAEVVLDPYRGFGHPIFSGSGVKVEDAVGRLRAGETIESVAEDFDIPEGDLRDALDILAV</sequence>
<dbReference type="Pfam" id="PF04255">
    <property type="entry name" value="DUF433"/>
    <property type="match status" value="1"/>
</dbReference>
<accession>A0A2G5PC91</accession>
<dbReference type="Proteomes" id="UP000230551">
    <property type="component" value="Unassembled WGS sequence"/>
</dbReference>
<dbReference type="OrthoDB" id="5140481at2"/>
<evidence type="ECO:0000313" key="3">
    <source>
        <dbReference type="Proteomes" id="UP000230551"/>
    </source>
</evidence>
<keyword evidence="3" id="KW-1185">Reference proteome</keyword>
<dbReference type="SUPFAM" id="SSF46689">
    <property type="entry name" value="Homeodomain-like"/>
    <property type="match status" value="1"/>
</dbReference>
<dbReference type="InterPro" id="IPR009057">
    <property type="entry name" value="Homeodomain-like_sf"/>
</dbReference>
<feature type="domain" description="Putative antitoxin VapB45-like DNA-binding HTH" evidence="1">
    <location>
        <begin position="15"/>
        <end position="98"/>
    </location>
</feature>
<dbReference type="InterPro" id="IPR048708">
    <property type="entry name" value="VapB45-like_HTH"/>
</dbReference>
<organism evidence="2 3">
    <name type="scientific">Mycolicibacterium brumae</name>
    <dbReference type="NCBI Taxonomy" id="85968"/>
    <lineage>
        <taxon>Bacteria</taxon>
        <taxon>Bacillati</taxon>
        <taxon>Actinomycetota</taxon>
        <taxon>Actinomycetes</taxon>
        <taxon>Mycobacteriales</taxon>
        <taxon>Mycobacteriaceae</taxon>
        <taxon>Mycolicibacterium</taxon>
    </lineage>
</organism>
<dbReference type="InterPro" id="IPR007367">
    <property type="entry name" value="DUF433"/>
</dbReference>
<evidence type="ECO:0000259" key="1">
    <source>
        <dbReference type="Pfam" id="PF21321"/>
    </source>
</evidence>
<dbReference type="InterPro" id="IPR017277">
    <property type="entry name" value="VapB45-like"/>
</dbReference>
<protein>
    <submittedName>
        <fullName evidence="2">DUF433 domain-containing protein</fullName>
    </submittedName>
</protein>
<dbReference type="Pfam" id="PF21321">
    <property type="entry name" value="HTH_66"/>
    <property type="match status" value="1"/>
</dbReference>
<comment type="caution">
    <text evidence="2">The sequence shown here is derived from an EMBL/GenBank/DDBJ whole genome shotgun (WGS) entry which is preliminary data.</text>
</comment>
<proteinExistence type="predicted"/>
<dbReference type="AlphaFoldDB" id="A0A2G5PC91"/>
<dbReference type="RefSeq" id="WP_090590559.1">
    <property type="nucleotide sequence ID" value="NZ_CP104302.1"/>
</dbReference>
<dbReference type="STRING" id="85968.GCA_900073015_02862"/>
<gene>
    <name evidence="2" type="ORF">CQY22_007930</name>
</gene>